<feature type="transmembrane region" description="Helical" evidence="2">
    <location>
        <begin position="52"/>
        <end position="73"/>
    </location>
</feature>
<feature type="transmembrane region" description="Helical" evidence="2">
    <location>
        <begin position="269"/>
        <end position="287"/>
    </location>
</feature>
<feature type="transmembrane region" description="Helical" evidence="2">
    <location>
        <begin position="356"/>
        <end position="379"/>
    </location>
</feature>
<dbReference type="PIRSF" id="PIRSF005348">
    <property type="entry name" value="YxkH"/>
    <property type="match status" value="1"/>
</dbReference>
<dbReference type="PANTHER" id="PTHR40033">
    <property type="entry name" value="NA(+)-MALATE SYMPORTER"/>
    <property type="match status" value="1"/>
</dbReference>
<evidence type="ECO:0000313" key="4">
    <source>
        <dbReference type="Proteomes" id="UP000268684"/>
    </source>
</evidence>
<feature type="transmembrane region" description="Helical" evidence="2">
    <location>
        <begin position="174"/>
        <end position="195"/>
    </location>
</feature>
<accession>A0AAJ5T8X4</accession>
<keyword evidence="1" id="KW-0813">Transport</keyword>
<evidence type="ECO:0000313" key="3">
    <source>
        <dbReference type="EMBL" id="VBB17116.1"/>
    </source>
</evidence>
<sequence>MEASPVQTSLPPSSRLSSLVNLKIGGMPLPMFVAIAIVTAVAALTKRLPNDMIGGFAVLMLSGLLLGEIGRRIPVFRHIGGPAILCLFVPSALLGYGLMDDTTLKAITVTMKTANLQYLYIACLVAGSMLGMNRTILIQGFLKMFAPLLVGTVAAIAAGIAVGFAFGYDPKHTFFYIVMPILGGGIGEGILPLSIGYSEITGAAQGHLIAMMVPAALIGNVVAILASGVLKRFGEKHRAYSGNGMLVKTGEDQALLDAQKAEAALDLRLMGFGLLLACTLFILGGLLAPLTGIPGPVLMIVAAALLKVCRAIPESMEIGAYQMYKFMSTNLTFAILVGLGTLFVSWDKLVGAFSPGYFVICASIVIAMVVSGFFVGAALKMYPVESAIITACHSGLGGTGDVAILSSSNRMGLMPFAQISTRIGGAAMVVFATIAMKWLH</sequence>
<proteinExistence type="inferred from homology"/>
<feature type="transmembrane region" description="Helical" evidence="2">
    <location>
        <begin position="118"/>
        <end position="138"/>
    </location>
</feature>
<keyword evidence="1" id="KW-0769">Symport</keyword>
<feature type="transmembrane region" description="Helical" evidence="2">
    <location>
        <begin position="419"/>
        <end position="439"/>
    </location>
</feature>
<dbReference type="Pfam" id="PF03390">
    <property type="entry name" value="2HCT"/>
    <property type="match status" value="1"/>
</dbReference>
<dbReference type="RefSeq" id="WP_122173669.1">
    <property type="nucleotide sequence ID" value="NZ_LR025744.1"/>
</dbReference>
<reference evidence="3 4" key="1">
    <citation type="submission" date="2017-11" db="EMBL/GenBank/DDBJ databases">
        <authorList>
            <person name="Seth-Smith MB H."/>
        </authorList>
    </citation>
    <scope>NUCLEOTIDE SEQUENCE [LARGE SCALE GENOMIC DNA]</scope>
    <source>
        <strain evidence="3">E</strain>
    </source>
</reference>
<organism evidence="3 4">
    <name type="scientific">Burkholderia stabilis</name>
    <dbReference type="NCBI Taxonomy" id="95485"/>
    <lineage>
        <taxon>Bacteria</taxon>
        <taxon>Pseudomonadati</taxon>
        <taxon>Pseudomonadota</taxon>
        <taxon>Betaproteobacteria</taxon>
        <taxon>Burkholderiales</taxon>
        <taxon>Burkholderiaceae</taxon>
        <taxon>Burkholderia</taxon>
        <taxon>Burkholderia cepacia complex</taxon>
    </lineage>
</organism>
<feature type="transmembrane region" description="Helical" evidence="2">
    <location>
        <begin position="207"/>
        <end position="230"/>
    </location>
</feature>
<dbReference type="InterPro" id="IPR004679">
    <property type="entry name" value="2-OHcarboxylate_transport"/>
</dbReference>
<dbReference type="EMBL" id="LR025744">
    <property type="protein sequence ID" value="VBB17116.1"/>
    <property type="molecule type" value="Genomic_DNA"/>
</dbReference>
<dbReference type="GO" id="GO:0005886">
    <property type="term" value="C:plasma membrane"/>
    <property type="evidence" value="ECO:0007669"/>
    <property type="project" value="UniProtKB-UniRule"/>
</dbReference>
<feature type="transmembrane region" description="Helical" evidence="2">
    <location>
        <begin position="20"/>
        <end position="45"/>
    </location>
</feature>
<comment type="similarity">
    <text evidence="1">Belongs to the 2-hydroxycarboxylate transporter (2-HCT) (TC 2.A.24) family.</text>
</comment>
<protein>
    <submittedName>
        <fullName evidence="3">Citrate/malate-proton symporter,citrate carrier protein, CCS family,2-hydroxycarboxylate transporter family</fullName>
    </submittedName>
</protein>
<dbReference type="AlphaFoldDB" id="A0AAJ5T8X4"/>
<feature type="transmembrane region" description="Helical" evidence="2">
    <location>
        <begin position="324"/>
        <end position="344"/>
    </location>
</feature>
<dbReference type="GeneID" id="71059725"/>
<dbReference type="GO" id="GO:0015293">
    <property type="term" value="F:symporter activity"/>
    <property type="evidence" value="ECO:0007669"/>
    <property type="project" value="UniProtKB-UniRule"/>
</dbReference>
<dbReference type="GO" id="GO:0008514">
    <property type="term" value="F:organic anion transmembrane transporter activity"/>
    <property type="evidence" value="ECO:0007669"/>
    <property type="project" value="InterPro"/>
</dbReference>
<dbReference type="PANTHER" id="PTHR40033:SF1">
    <property type="entry name" value="CITRATE-SODIUM SYMPORTER"/>
    <property type="match status" value="1"/>
</dbReference>
<dbReference type="Proteomes" id="UP000268684">
    <property type="component" value="Chromosome III"/>
</dbReference>
<keyword evidence="1 2" id="KW-0472">Membrane</keyword>
<name>A0AAJ5T8X4_9BURK</name>
<keyword evidence="2" id="KW-0812">Transmembrane</keyword>
<keyword evidence="4" id="KW-1185">Reference proteome</keyword>
<feature type="transmembrane region" description="Helical" evidence="2">
    <location>
        <begin position="79"/>
        <end position="98"/>
    </location>
</feature>
<feature type="transmembrane region" description="Helical" evidence="2">
    <location>
        <begin position="293"/>
        <end position="312"/>
    </location>
</feature>
<keyword evidence="2" id="KW-1133">Transmembrane helix</keyword>
<evidence type="ECO:0000256" key="2">
    <source>
        <dbReference type="SAM" id="Phobius"/>
    </source>
</evidence>
<feature type="transmembrane region" description="Helical" evidence="2">
    <location>
        <begin position="144"/>
        <end position="167"/>
    </location>
</feature>
<gene>
    <name evidence="3" type="ORF">BSTAB16_7331</name>
</gene>
<evidence type="ECO:0000256" key="1">
    <source>
        <dbReference type="PIRNR" id="PIRNR005348"/>
    </source>
</evidence>